<dbReference type="PANTHER" id="PTHR34415:SF1">
    <property type="entry name" value="INTEGRASE CATALYTIC DOMAIN-CONTAINING PROTEIN"/>
    <property type="match status" value="1"/>
</dbReference>
<proteinExistence type="predicted"/>
<dbReference type="OrthoDB" id="10033306at2759"/>
<sequence>MGQLMACTNLSATSSTNKKTGSERKQQQSCYYHGIVKVHYPSNPLQPGPIDVLTLRKCGQFGVCCEAFPKQVTYLVDECVDNGKGANTVMSYLYHYLKNYGINAIAVHWNADYCKGQNKNNAVMQYLALSALTVRNWSIKISSLPAGHTKFPPDWCFGLMKQCFRKTDVGCLEYIVL</sequence>
<dbReference type="EnsemblMetazoa" id="Aqu2.1.22737_001">
    <property type="protein sequence ID" value="Aqu2.1.22737_001"/>
    <property type="gene ID" value="Aqu2.1.22737"/>
</dbReference>
<dbReference type="InParanoid" id="A0A1X7U4A7"/>
<dbReference type="AlphaFoldDB" id="A0A1X7U4A7"/>
<evidence type="ECO:0000313" key="1">
    <source>
        <dbReference type="EnsemblMetazoa" id="Aqu2.1.22737_001"/>
    </source>
</evidence>
<reference evidence="1" key="1">
    <citation type="submission" date="2017-05" db="UniProtKB">
        <authorList>
            <consortium name="EnsemblMetazoa"/>
        </authorList>
    </citation>
    <scope>IDENTIFICATION</scope>
</reference>
<protein>
    <submittedName>
        <fullName evidence="1">Uncharacterized protein</fullName>
    </submittedName>
</protein>
<accession>A0A1X7U4A7</accession>
<organism evidence="1">
    <name type="scientific">Amphimedon queenslandica</name>
    <name type="common">Sponge</name>
    <dbReference type="NCBI Taxonomy" id="400682"/>
    <lineage>
        <taxon>Eukaryota</taxon>
        <taxon>Metazoa</taxon>
        <taxon>Porifera</taxon>
        <taxon>Demospongiae</taxon>
        <taxon>Heteroscleromorpha</taxon>
        <taxon>Haplosclerida</taxon>
        <taxon>Niphatidae</taxon>
        <taxon>Amphimedon</taxon>
    </lineage>
</organism>
<name>A0A1X7U4A7_AMPQE</name>
<dbReference type="PANTHER" id="PTHR34415">
    <property type="entry name" value="INTEGRASE CATALYTIC DOMAIN-CONTAINING PROTEIN"/>
    <property type="match status" value="1"/>
</dbReference>